<sequence length="243" mass="26484">MCAASTPPRARQARSPTKLLPRQTRRSTVLLPPNDDTPSCVGRYDARLDSRQCTLLFDLLLTCSKLDRPAAASPGGAILDLLSGQGPRLLPKHATGEDRVGRERAKITTVPARPQRGGRSRGVEAIQSILSAKHLLPNFAWRGHHLHRLSACLIVCWRAHADLKATCRAEPVILCFVGRPDDVSRDERPARGQSVSLDSLSRLIPSPPLRDPHILISAAADRNRSGSACSTSSASRDQPWQPQ</sequence>
<protein>
    <submittedName>
        <fullName evidence="2">Uncharacterized protein</fullName>
    </submittedName>
</protein>
<gene>
    <name evidence="2" type="primary">Mo00279</name>
    <name evidence="2" type="ORF">E5Q_00279</name>
</gene>
<name>G7DSS7_MIXOS</name>
<evidence type="ECO:0000313" key="2">
    <source>
        <dbReference type="EMBL" id="GAA93635.1"/>
    </source>
</evidence>
<dbReference type="HOGENOM" id="CLU_1142821_0_0_1"/>
<feature type="region of interest" description="Disordered" evidence="1">
    <location>
        <begin position="1"/>
        <end position="23"/>
    </location>
</feature>
<accession>G7DSS7</accession>
<evidence type="ECO:0000256" key="1">
    <source>
        <dbReference type="SAM" id="MobiDB-lite"/>
    </source>
</evidence>
<dbReference type="EMBL" id="BABT02000008">
    <property type="protein sequence ID" value="GAA93635.1"/>
    <property type="molecule type" value="Genomic_DNA"/>
</dbReference>
<proteinExistence type="predicted"/>
<dbReference type="AlphaFoldDB" id="G7DSS7"/>
<dbReference type="InParanoid" id="G7DSS7"/>
<feature type="region of interest" description="Disordered" evidence="1">
    <location>
        <begin position="183"/>
        <end position="243"/>
    </location>
</feature>
<dbReference type="RefSeq" id="XP_014570480.1">
    <property type="nucleotide sequence ID" value="XM_014714994.1"/>
</dbReference>
<keyword evidence="3" id="KW-1185">Reference proteome</keyword>
<reference evidence="2 3" key="1">
    <citation type="journal article" date="2011" name="J. Gen. Appl. Microbiol.">
        <title>Draft genome sequencing of the enigmatic basidiomycete Mixia osmundae.</title>
        <authorList>
            <person name="Nishida H."/>
            <person name="Nagatsuka Y."/>
            <person name="Sugiyama J."/>
        </authorList>
    </citation>
    <scope>NUCLEOTIDE SEQUENCE [LARGE SCALE GENOMIC DNA]</scope>
    <source>
        <strain evidence="3">CBS 9802 / IAM 14324 / JCM 22182 / KY 12970</strain>
    </source>
</reference>
<organism evidence="2 3">
    <name type="scientific">Mixia osmundae (strain CBS 9802 / IAM 14324 / JCM 22182 / KY 12970)</name>
    <dbReference type="NCBI Taxonomy" id="764103"/>
    <lineage>
        <taxon>Eukaryota</taxon>
        <taxon>Fungi</taxon>
        <taxon>Dikarya</taxon>
        <taxon>Basidiomycota</taxon>
        <taxon>Pucciniomycotina</taxon>
        <taxon>Mixiomycetes</taxon>
        <taxon>Mixiales</taxon>
        <taxon>Mixiaceae</taxon>
        <taxon>Mixia</taxon>
    </lineage>
</organism>
<evidence type="ECO:0000313" key="3">
    <source>
        <dbReference type="Proteomes" id="UP000009131"/>
    </source>
</evidence>
<feature type="compositionally biased region" description="Low complexity" evidence="1">
    <location>
        <begin position="225"/>
        <end position="235"/>
    </location>
</feature>
<reference evidence="2 3" key="2">
    <citation type="journal article" date="2012" name="Open Biol.">
        <title>Characteristics of nucleosomes and linker DNA regions on the genome of the basidiomycete Mixia osmundae revealed by mono- and dinucleosome mapping.</title>
        <authorList>
            <person name="Nishida H."/>
            <person name="Kondo S."/>
            <person name="Matsumoto T."/>
            <person name="Suzuki Y."/>
            <person name="Yoshikawa H."/>
            <person name="Taylor T.D."/>
            <person name="Sugiyama J."/>
        </authorList>
    </citation>
    <scope>NUCLEOTIDE SEQUENCE [LARGE SCALE GENOMIC DNA]</scope>
    <source>
        <strain evidence="3">CBS 9802 / IAM 14324 / JCM 22182 / KY 12970</strain>
    </source>
</reference>
<comment type="caution">
    <text evidence="2">The sequence shown here is derived from an EMBL/GenBank/DDBJ whole genome shotgun (WGS) entry which is preliminary data.</text>
</comment>
<dbReference type="Proteomes" id="UP000009131">
    <property type="component" value="Unassembled WGS sequence"/>
</dbReference>